<dbReference type="InterPro" id="IPR006058">
    <property type="entry name" value="2Fe2S_fd_BS"/>
</dbReference>
<sequence length="748" mass="81243">MPRPNPQTGDGADLHFETTARHNKSRIPSSRLNTACDTDSSAVAYTPPSSEQQTALPHRKVGHPMPSGYPHLENKDEGARDRVARHITALKLAKNNIDAAFDSHSTSLSEVNDRPYGQSQKWPAQHKCDSDIFSPYGNSMLRDQSYGWQSKARGLQDEMPQWDPDALGKTLEDNSLRASSGGGVLRPPADLSGVATVPLYSSNPVRDHMHASLTQGSRTGLTDFLEQELAKAKKELERAKIVDEGRHPGIQLSPRQKVEEGRLEQSYPYFTPAFSPTLMTFNQVRVQRNNQQYTEPISPSLQHEQLVHAPSDNIVWDLETEYHGLGSPLADPCGSGECGGCDKCGFASIAQAPPSVYSNPAWTTHPSFEHSVLNLPVCRPLPSQAQTQDCTLHISQSTKPSENQASTDAQLQAAKLVKTTHGQFSISEANEVLKMCHGHFRMAEAMYHASGVESMRHMLGAWQSETCLASTTQDTESHADSSGDAGSGSGGNLASKCRGCRSGCDACCPIGVEKLSFDDDYDSGYGRDLDAACGDSWGGASGLKLGEDRDDLGGGWGIFSDMTPARPGSSPEPPFWAFPVPRTTTGCRWSEADDIPKEDERECTSTPAIHATSTKGYTVTYWATIESDDQTVHIPIENNSVSGPEKAVLEGPAKTVWKWIQEKGLGDKVGLQDVFDLAKDIHIGVEDTATLVTDQKHGHDDCPSHQEPKCWEAPASLRPSGDSRDDCGELSAHCRCRTTGYSQDGWGG</sequence>
<evidence type="ECO:0000256" key="1">
    <source>
        <dbReference type="SAM" id="MobiDB-lite"/>
    </source>
</evidence>
<dbReference type="OrthoDB" id="3695698at2759"/>
<dbReference type="AlphaFoldDB" id="A0A7U2NP29"/>
<accession>A0A7U2NP29</accession>
<name>A0A7U2NP29_PHANO</name>
<keyword evidence="3" id="KW-1185">Reference proteome</keyword>
<gene>
    <name evidence="2" type="ORF">JI435_112490</name>
</gene>
<dbReference type="GO" id="GO:0051537">
    <property type="term" value="F:2 iron, 2 sulfur cluster binding"/>
    <property type="evidence" value="ECO:0007669"/>
    <property type="project" value="InterPro"/>
</dbReference>
<evidence type="ECO:0000313" key="3">
    <source>
        <dbReference type="Proteomes" id="UP000663193"/>
    </source>
</evidence>
<feature type="compositionally biased region" description="Basic and acidic residues" evidence="1">
    <location>
        <begin position="696"/>
        <end position="710"/>
    </location>
</feature>
<evidence type="ECO:0000313" key="2">
    <source>
        <dbReference type="EMBL" id="QRD05355.1"/>
    </source>
</evidence>
<dbReference type="OMA" id="KEDEREC"/>
<dbReference type="EMBL" id="CP069040">
    <property type="protein sequence ID" value="QRD05355.1"/>
    <property type="molecule type" value="Genomic_DNA"/>
</dbReference>
<feature type="region of interest" description="Disordered" evidence="1">
    <location>
        <begin position="696"/>
        <end position="728"/>
    </location>
</feature>
<feature type="region of interest" description="Disordered" evidence="1">
    <location>
        <begin position="470"/>
        <end position="491"/>
    </location>
</feature>
<dbReference type="PROSITE" id="PS00197">
    <property type="entry name" value="2FE2S_FER_1"/>
    <property type="match status" value="1"/>
</dbReference>
<protein>
    <submittedName>
        <fullName evidence="2">Uncharacterized protein</fullName>
    </submittedName>
</protein>
<dbReference type="Proteomes" id="UP000663193">
    <property type="component" value="Chromosome 18"/>
</dbReference>
<feature type="compositionally biased region" description="Polar residues" evidence="1">
    <location>
        <begin position="40"/>
        <end position="55"/>
    </location>
</feature>
<organism evidence="2 3">
    <name type="scientific">Phaeosphaeria nodorum (strain SN15 / ATCC MYA-4574 / FGSC 10173)</name>
    <name type="common">Glume blotch fungus</name>
    <name type="synonym">Parastagonospora nodorum</name>
    <dbReference type="NCBI Taxonomy" id="321614"/>
    <lineage>
        <taxon>Eukaryota</taxon>
        <taxon>Fungi</taxon>
        <taxon>Dikarya</taxon>
        <taxon>Ascomycota</taxon>
        <taxon>Pezizomycotina</taxon>
        <taxon>Dothideomycetes</taxon>
        <taxon>Pleosporomycetidae</taxon>
        <taxon>Pleosporales</taxon>
        <taxon>Pleosporineae</taxon>
        <taxon>Phaeosphaeriaceae</taxon>
        <taxon>Parastagonospora</taxon>
    </lineage>
</organism>
<reference evidence="3" key="1">
    <citation type="journal article" date="2021" name="BMC Genomics">
        <title>Chromosome-level genome assembly and manually-curated proteome of model necrotroph Parastagonospora nodorum Sn15 reveals a genome-wide trove of candidate effector homologs, and redundancy of virulence-related functions within an accessory chromosome.</title>
        <authorList>
            <person name="Bertazzoni S."/>
            <person name="Jones D.A.B."/>
            <person name="Phan H.T."/>
            <person name="Tan K.-C."/>
            <person name="Hane J.K."/>
        </authorList>
    </citation>
    <scope>NUCLEOTIDE SEQUENCE [LARGE SCALE GENOMIC DNA]</scope>
    <source>
        <strain evidence="3">SN15 / ATCC MYA-4574 / FGSC 10173)</strain>
    </source>
</reference>
<feature type="region of interest" description="Disordered" evidence="1">
    <location>
        <begin position="40"/>
        <end position="61"/>
    </location>
</feature>
<dbReference type="VEuPathDB" id="FungiDB:JI435_112490"/>
<proteinExistence type="predicted"/>